<dbReference type="Proteomes" id="UP000233618">
    <property type="component" value="Unassembled WGS sequence"/>
</dbReference>
<proteinExistence type="predicted"/>
<sequence length="60" mass="6795">MVFIGLGIEVESPQGGTTEDLEWKARPVGEPPNEYLQKKEKPLQIDGMALYILYLLLFTN</sequence>
<keyword evidence="2" id="KW-1185">Reference proteome</keyword>
<protein>
    <submittedName>
        <fullName evidence="1">Uncharacterized protein</fullName>
    </submittedName>
</protein>
<reference evidence="1 2" key="1">
    <citation type="journal article" date="2017" name="Front. Microbiol.">
        <title>Labilibaculum manganireducens gen. nov., sp. nov. and Labilibaculum filiforme sp. nov., Novel Bacteroidetes Isolated from Subsurface Sediments of the Baltic Sea.</title>
        <authorList>
            <person name="Vandieken V."/>
            <person name="Marshall I.P."/>
            <person name="Niemann H."/>
            <person name="Engelen B."/>
            <person name="Cypionka H."/>
        </authorList>
    </citation>
    <scope>NUCLEOTIDE SEQUENCE [LARGE SCALE GENOMIC DNA]</scope>
    <source>
        <strain evidence="1 2">59.10-2M</strain>
    </source>
</reference>
<evidence type="ECO:0000313" key="1">
    <source>
        <dbReference type="EMBL" id="PKQ62992.1"/>
    </source>
</evidence>
<organism evidence="1 2">
    <name type="scientific">Labilibaculum manganireducens</name>
    <dbReference type="NCBI Taxonomy" id="1940525"/>
    <lineage>
        <taxon>Bacteria</taxon>
        <taxon>Pseudomonadati</taxon>
        <taxon>Bacteroidota</taxon>
        <taxon>Bacteroidia</taxon>
        <taxon>Marinilabiliales</taxon>
        <taxon>Marinifilaceae</taxon>
        <taxon>Labilibaculum</taxon>
    </lineage>
</organism>
<accession>A0A2N3HY60</accession>
<evidence type="ECO:0000313" key="2">
    <source>
        <dbReference type="Proteomes" id="UP000233618"/>
    </source>
</evidence>
<dbReference type="EMBL" id="MVDE01000031">
    <property type="protein sequence ID" value="PKQ62992.1"/>
    <property type="molecule type" value="Genomic_DNA"/>
</dbReference>
<comment type="caution">
    <text evidence="1">The sequence shown here is derived from an EMBL/GenBank/DDBJ whole genome shotgun (WGS) entry which is preliminary data.</text>
</comment>
<dbReference type="AlphaFoldDB" id="A0A2N3HY60"/>
<gene>
    <name evidence="1" type="ORF">BZG01_16550</name>
</gene>
<name>A0A2N3HY60_9BACT</name>